<dbReference type="STRING" id="1122209.SAMN02745752_02223"/>
<evidence type="ECO:0000256" key="5">
    <source>
        <dbReference type="SAM" id="MobiDB-lite"/>
    </source>
</evidence>
<evidence type="ECO:0000313" key="9">
    <source>
        <dbReference type="Proteomes" id="UP000182350"/>
    </source>
</evidence>
<gene>
    <name evidence="8" type="ORF">SAMN02745752_02223</name>
</gene>
<keyword evidence="2 6" id="KW-0812">Transmembrane</keyword>
<keyword evidence="1" id="KW-1003">Cell membrane</keyword>
<evidence type="ECO:0000256" key="1">
    <source>
        <dbReference type="ARBA" id="ARBA00022475"/>
    </source>
</evidence>
<dbReference type="AlphaFoldDB" id="A0A1K1YHD4"/>
<keyword evidence="3 6" id="KW-1133">Transmembrane helix</keyword>
<evidence type="ECO:0000313" key="8">
    <source>
        <dbReference type="EMBL" id="SFX60781.1"/>
    </source>
</evidence>
<proteinExistence type="predicted"/>
<accession>A0A1K1YHD4</accession>
<feature type="compositionally biased region" description="Polar residues" evidence="5">
    <location>
        <begin position="310"/>
        <end position="322"/>
    </location>
</feature>
<dbReference type="Gene3D" id="3.40.50.410">
    <property type="entry name" value="von Willebrand factor, type A domain"/>
    <property type="match status" value="1"/>
</dbReference>
<feature type="region of interest" description="Disordered" evidence="5">
    <location>
        <begin position="310"/>
        <end position="332"/>
    </location>
</feature>
<keyword evidence="4 6" id="KW-0472">Membrane</keyword>
<dbReference type="InterPro" id="IPR002035">
    <property type="entry name" value="VWF_A"/>
</dbReference>
<dbReference type="PANTHER" id="PTHR22550:SF5">
    <property type="entry name" value="LEUCINE ZIPPER PROTEIN 4"/>
    <property type="match status" value="1"/>
</dbReference>
<protein>
    <submittedName>
        <fullName evidence="8">Ca-activated chloride channel family protein</fullName>
    </submittedName>
</protein>
<dbReference type="InterPro" id="IPR036465">
    <property type="entry name" value="vWFA_dom_sf"/>
</dbReference>
<organism evidence="8 9">
    <name type="scientific">Marinospirillum alkaliphilum DSM 21637</name>
    <dbReference type="NCBI Taxonomy" id="1122209"/>
    <lineage>
        <taxon>Bacteria</taxon>
        <taxon>Pseudomonadati</taxon>
        <taxon>Pseudomonadota</taxon>
        <taxon>Gammaproteobacteria</taxon>
        <taxon>Oceanospirillales</taxon>
        <taxon>Oceanospirillaceae</taxon>
        <taxon>Marinospirillum</taxon>
    </lineage>
</organism>
<reference evidence="8 9" key="1">
    <citation type="submission" date="2016-11" db="EMBL/GenBank/DDBJ databases">
        <authorList>
            <person name="Jaros S."/>
            <person name="Januszkiewicz K."/>
            <person name="Wedrychowicz H."/>
        </authorList>
    </citation>
    <scope>NUCLEOTIDE SEQUENCE [LARGE SCALE GENOMIC DNA]</scope>
    <source>
        <strain evidence="8 9">DSM 21637</strain>
    </source>
</reference>
<dbReference type="Proteomes" id="UP000182350">
    <property type="component" value="Unassembled WGS sequence"/>
</dbReference>
<evidence type="ECO:0000256" key="6">
    <source>
        <dbReference type="SAM" id="Phobius"/>
    </source>
</evidence>
<dbReference type="PANTHER" id="PTHR22550">
    <property type="entry name" value="SPORE GERMINATION PROTEIN"/>
    <property type="match status" value="1"/>
</dbReference>
<sequence length="332" mass="36231">MDTSANLTLVWPWALALAGLPWLLHRWLRAGAGAAPDVTPKTGQSALKLPLANLPVSAAEAVTGGVRRRLDWRLLIWLLLVLALARPEWRHAELEINRHSRQLMLVVDISGSMNELMQGRTRLDQVRQVVRSFVNGRPDDRMGLVVFGGQSYLYVPKTLDHALLLQQLQGLQPGMAGPGTAIGDAVGLAVRSLRQTEGEAAILLLTDGANNAGQLSPVQALAMAEASGIRTHLIVVDLNPEPDMASAIRQTGGEVFSAFSRRELEQVYAQINHLEPQTRVERFNPSQSLAHWPLLLALLIALLLVWSGKGNSAKKSGWSHPSLSGLKRRSRS</sequence>
<feature type="domain" description="VWFA" evidence="7">
    <location>
        <begin position="102"/>
        <end position="271"/>
    </location>
</feature>
<evidence type="ECO:0000256" key="3">
    <source>
        <dbReference type="ARBA" id="ARBA00022989"/>
    </source>
</evidence>
<keyword evidence="9" id="KW-1185">Reference proteome</keyword>
<dbReference type="EMBL" id="FPJW01000008">
    <property type="protein sequence ID" value="SFX60781.1"/>
    <property type="molecule type" value="Genomic_DNA"/>
</dbReference>
<dbReference type="RefSeq" id="WP_072326531.1">
    <property type="nucleotide sequence ID" value="NZ_FPJW01000008.1"/>
</dbReference>
<dbReference type="SUPFAM" id="SSF53300">
    <property type="entry name" value="vWA-like"/>
    <property type="match status" value="1"/>
</dbReference>
<dbReference type="OrthoDB" id="6206554at2"/>
<feature type="transmembrane region" description="Helical" evidence="6">
    <location>
        <begin position="6"/>
        <end position="24"/>
    </location>
</feature>
<evidence type="ECO:0000259" key="7">
    <source>
        <dbReference type="PROSITE" id="PS50234"/>
    </source>
</evidence>
<evidence type="ECO:0000256" key="2">
    <source>
        <dbReference type="ARBA" id="ARBA00022692"/>
    </source>
</evidence>
<dbReference type="SMART" id="SM00327">
    <property type="entry name" value="VWA"/>
    <property type="match status" value="1"/>
</dbReference>
<feature type="transmembrane region" description="Helical" evidence="6">
    <location>
        <begin position="289"/>
        <end position="306"/>
    </location>
</feature>
<evidence type="ECO:0000256" key="4">
    <source>
        <dbReference type="ARBA" id="ARBA00023136"/>
    </source>
</evidence>
<dbReference type="InterPro" id="IPR050768">
    <property type="entry name" value="UPF0353/GerABKA_families"/>
</dbReference>
<dbReference type="Pfam" id="PF13519">
    <property type="entry name" value="VWA_2"/>
    <property type="match status" value="1"/>
</dbReference>
<dbReference type="PROSITE" id="PS50234">
    <property type="entry name" value="VWFA"/>
    <property type="match status" value="1"/>
</dbReference>
<name>A0A1K1YHD4_9GAMM</name>